<evidence type="ECO:0000256" key="1">
    <source>
        <dbReference type="SAM" id="MobiDB-lite"/>
    </source>
</evidence>
<evidence type="ECO:0000313" key="2">
    <source>
        <dbReference type="EMBL" id="KIW13387.1"/>
    </source>
</evidence>
<name>A0A0D1ZKN2_9EURO</name>
<dbReference type="VEuPathDB" id="FungiDB:PV08_08575"/>
<dbReference type="GeneID" id="27335658"/>
<accession>A0A0D1ZKN2</accession>
<dbReference type="GO" id="GO:0030681">
    <property type="term" value="C:multimeric ribonuclease P complex"/>
    <property type="evidence" value="ECO:0007669"/>
    <property type="project" value="TreeGrafter"/>
</dbReference>
<dbReference type="PANTHER" id="PTHR15396">
    <property type="entry name" value="RIBONUCLEASE P PROTEIN SUBUNIT P40"/>
    <property type="match status" value="1"/>
</dbReference>
<dbReference type="PANTHER" id="PTHR15396:SF1">
    <property type="entry name" value="RIBONUCLEASE P PROTEIN SUBUNIT P40"/>
    <property type="match status" value="1"/>
</dbReference>
<proteinExistence type="predicted"/>
<dbReference type="Proteomes" id="UP000053328">
    <property type="component" value="Unassembled WGS sequence"/>
</dbReference>
<feature type="region of interest" description="Disordered" evidence="1">
    <location>
        <begin position="1"/>
        <end position="33"/>
    </location>
</feature>
<dbReference type="GO" id="GO:0004526">
    <property type="term" value="F:ribonuclease P activity"/>
    <property type="evidence" value="ECO:0007669"/>
    <property type="project" value="TreeGrafter"/>
</dbReference>
<dbReference type="InterPro" id="IPR013893">
    <property type="entry name" value="RNase_P_Rpp40"/>
</dbReference>
<evidence type="ECO:0000313" key="3">
    <source>
        <dbReference type="Proteomes" id="UP000053328"/>
    </source>
</evidence>
<dbReference type="GO" id="GO:0001682">
    <property type="term" value="P:tRNA 5'-leader removal"/>
    <property type="evidence" value="ECO:0007669"/>
    <property type="project" value="InterPro"/>
</dbReference>
<gene>
    <name evidence="2" type="ORF">PV08_08575</name>
</gene>
<dbReference type="STRING" id="91928.A0A0D1ZKN2"/>
<feature type="region of interest" description="Disordered" evidence="1">
    <location>
        <begin position="374"/>
        <end position="404"/>
    </location>
</feature>
<dbReference type="Pfam" id="PF08584">
    <property type="entry name" value="Ribonuc_P_40"/>
    <property type="match status" value="1"/>
</dbReference>
<dbReference type="GO" id="GO:0000171">
    <property type="term" value="F:ribonuclease MRP activity"/>
    <property type="evidence" value="ECO:0007669"/>
    <property type="project" value="TreeGrafter"/>
</dbReference>
<dbReference type="GO" id="GO:0000172">
    <property type="term" value="C:ribonuclease MRP complex"/>
    <property type="evidence" value="ECO:0007669"/>
    <property type="project" value="TreeGrafter"/>
</dbReference>
<sequence>MPGILPEPEGPSTKVHVTSGSLPPYISPSEAPTKKAPWRTVRNVGFVQTVTATLPEELYDIIWREIEASLAIHKYSKVIMKLEDVLQGDFFNGYIKRGNILMLSEGEPGVDEVFSLRQGVLRLELAQEVYKRAGLQGVPIRSGGRKHVKSRYVVENNLRLPSMLRGKKGFDRLLWAAKNVLNRSLCWLFVDLSPNKESEEDQRPINAHHPNVQSLSPLIQTVRNVQFPLTLTAPISTFPGPRPPEEIQESIHDLFEFIDMLALASPRVQTTDSVDSFISGYRVPDPPESDKGSAPVSGTRSASVKVVTWAGLLPAQWTLDILCAIIKHSRAKDLSRLDRSAQWLGLTVTAHKAEPVGQTDGYTVLLRPVAESKLLPDAKGGDDPESPLADTKDGDDMVMKDSTGDHDTAEAEFEGQLDGAGAKGRDVQMADDMSSDKKAIKTCAGFYRYLCAEYVDSLT</sequence>
<dbReference type="GO" id="GO:0000447">
    <property type="term" value="P:endonucleolytic cleavage in ITS1 to separate SSU-rRNA from 5.8S rRNA and LSU-rRNA from tricistronic rRNA transcript (SSU-rRNA, 5.8S rRNA, LSU-rRNA)"/>
    <property type="evidence" value="ECO:0007669"/>
    <property type="project" value="TreeGrafter"/>
</dbReference>
<dbReference type="EMBL" id="KN847497">
    <property type="protein sequence ID" value="KIW13387.1"/>
    <property type="molecule type" value="Genomic_DNA"/>
</dbReference>
<dbReference type="OrthoDB" id="63112at2759"/>
<organism evidence="2 3">
    <name type="scientific">Exophiala spinifera</name>
    <dbReference type="NCBI Taxonomy" id="91928"/>
    <lineage>
        <taxon>Eukaryota</taxon>
        <taxon>Fungi</taxon>
        <taxon>Dikarya</taxon>
        <taxon>Ascomycota</taxon>
        <taxon>Pezizomycotina</taxon>
        <taxon>Eurotiomycetes</taxon>
        <taxon>Chaetothyriomycetidae</taxon>
        <taxon>Chaetothyriales</taxon>
        <taxon>Herpotrichiellaceae</taxon>
        <taxon>Exophiala</taxon>
    </lineage>
</organism>
<dbReference type="RefSeq" id="XP_016233603.1">
    <property type="nucleotide sequence ID" value="XM_016382900.1"/>
</dbReference>
<keyword evidence="3" id="KW-1185">Reference proteome</keyword>
<protein>
    <submittedName>
        <fullName evidence="2">Uncharacterized protein</fullName>
    </submittedName>
</protein>
<reference evidence="2 3" key="1">
    <citation type="submission" date="2015-01" db="EMBL/GenBank/DDBJ databases">
        <title>The Genome Sequence of Exophiala spinifera CBS89968.</title>
        <authorList>
            <consortium name="The Broad Institute Genomics Platform"/>
            <person name="Cuomo C."/>
            <person name="de Hoog S."/>
            <person name="Gorbushina A."/>
            <person name="Stielow B."/>
            <person name="Teixiera M."/>
            <person name="Abouelleil A."/>
            <person name="Chapman S.B."/>
            <person name="Priest M."/>
            <person name="Young S.K."/>
            <person name="Wortman J."/>
            <person name="Nusbaum C."/>
            <person name="Birren B."/>
        </authorList>
    </citation>
    <scope>NUCLEOTIDE SEQUENCE [LARGE SCALE GENOMIC DNA]</scope>
    <source>
        <strain evidence="2 3">CBS 89968</strain>
    </source>
</reference>
<dbReference type="HOGENOM" id="CLU_048755_2_0_1"/>
<feature type="compositionally biased region" description="Basic and acidic residues" evidence="1">
    <location>
        <begin position="390"/>
        <end position="404"/>
    </location>
</feature>
<dbReference type="AlphaFoldDB" id="A0A0D1ZKN2"/>